<dbReference type="InterPro" id="IPR054471">
    <property type="entry name" value="GPIID_WHD"/>
</dbReference>
<evidence type="ECO:0000259" key="1">
    <source>
        <dbReference type="Pfam" id="PF22939"/>
    </source>
</evidence>
<dbReference type="PANTHER" id="PTHR10039">
    <property type="entry name" value="AMELOGENIN"/>
    <property type="match status" value="1"/>
</dbReference>
<evidence type="ECO:0000313" key="2">
    <source>
        <dbReference type="EMBL" id="CAG8415536.1"/>
    </source>
</evidence>
<evidence type="ECO:0000313" key="3">
    <source>
        <dbReference type="Proteomes" id="UP001152646"/>
    </source>
</evidence>
<reference evidence="2" key="1">
    <citation type="submission" date="2021-07" db="EMBL/GenBank/DDBJ databases">
        <authorList>
            <person name="Branca A.L. A."/>
        </authorList>
    </citation>
    <scope>NUCLEOTIDE SEQUENCE</scope>
</reference>
<dbReference type="AlphaFoldDB" id="A0A9W4NTR2"/>
<gene>
    <name evidence="2" type="ORF">PSALAMII_LOCUS9653</name>
</gene>
<dbReference type="Pfam" id="PF23397">
    <property type="entry name" value="DUF7104"/>
    <property type="match status" value="1"/>
</dbReference>
<dbReference type="EMBL" id="CAJVPA010000228">
    <property type="protein sequence ID" value="CAG8415536.1"/>
    <property type="molecule type" value="Genomic_DNA"/>
</dbReference>
<proteinExistence type="predicted"/>
<dbReference type="Proteomes" id="UP001152646">
    <property type="component" value="Unassembled WGS sequence"/>
</dbReference>
<sequence length="405" mass="46394">MEHRTYLWLHLAIDDIRTTLKHSLRPGANLITLVPPSVNAAYEKILCRVPDNEMDIVKKMLGIIVAARRPLTIQEMAIALGIATCSKPQTTKQARLDSSNLDEKLRQLCGLFVFTSKSKIYLIHQTAREFLINKGVERPESMVWQECVNEQDADRVLLEICVAYLHEEIQKDLCQLPTGAEHCTESDAFLGYSATYWIEHMRITSGFESRFLRLASSLCCVTQTSVWLRSVEPPSRYYYCYEHEPLPFFCAARWELDDVAYLLLEDSKIQITTEVLEKAAADEPAVMKFLVESLHRGGNEVTITGKVLESAAANWRSGLDIIQYLIDRKDIALRITRRVLIMALKHPFGGNILHLLRPRSSLIRRILRKKIQNHTSARLSGNTKWNIRRNKVKLNMKGKQTCRSD</sequence>
<dbReference type="InterPro" id="IPR055530">
    <property type="entry name" value="DUF7104"/>
</dbReference>
<name>A0A9W4NTR2_9EURO</name>
<comment type="caution">
    <text evidence="2">The sequence shown here is derived from an EMBL/GenBank/DDBJ whole genome shotgun (WGS) entry which is preliminary data.</text>
</comment>
<accession>A0A9W4NTR2</accession>
<dbReference type="Pfam" id="PF22939">
    <property type="entry name" value="WHD_GPIID"/>
    <property type="match status" value="1"/>
</dbReference>
<feature type="domain" description="GPI inositol-deacylase winged helix" evidence="1">
    <location>
        <begin position="56"/>
        <end position="137"/>
    </location>
</feature>
<organism evidence="2 3">
    <name type="scientific">Penicillium salamii</name>
    <dbReference type="NCBI Taxonomy" id="1612424"/>
    <lineage>
        <taxon>Eukaryota</taxon>
        <taxon>Fungi</taxon>
        <taxon>Dikarya</taxon>
        <taxon>Ascomycota</taxon>
        <taxon>Pezizomycotina</taxon>
        <taxon>Eurotiomycetes</taxon>
        <taxon>Eurotiomycetidae</taxon>
        <taxon>Eurotiales</taxon>
        <taxon>Aspergillaceae</taxon>
        <taxon>Penicillium</taxon>
    </lineage>
</organism>
<protein>
    <recommendedName>
        <fullName evidence="1">GPI inositol-deacylase winged helix domain-containing protein</fullName>
    </recommendedName>
</protein>
<dbReference type="OrthoDB" id="4772757at2759"/>